<proteinExistence type="predicted"/>
<dbReference type="AlphaFoldDB" id="H4GJE9"/>
<dbReference type="Gene3D" id="1.10.530.10">
    <property type="match status" value="1"/>
</dbReference>
<dbReference type="InterPro" id="IPR023346">
    <property type="entry name" value="Lysozyme-like_dom_sf"/>
</dbReference>
<dbReference type="SUPFAM" id="SSF53955">
    <property type="entry name" value="Lysozyme-like"/>
    <property type="match status" value="1"/>
</dbReference>
<dbReference type="STRING" id="1144300.PS3_21571"/>
<sequence>MLASQAKIAFSAIASTDSKGLTKAFKGLMSVMTSQLRDFGRAFTKNWKNNWNKLDKPITNGMKKVRSTIKGELSDLGKIATNFEGDFLDDWRDWVSDIDQSFKDGFNKLPKYAESSMNKIIDKLNNGIKGINSVISDFGGDKKLTTIRYANGTQGGHPGGHMIVNDSVRPSWKELVKFPGQPWTMFNSRNVLIPNAPAGTQVLSGEQTKQVMNEAGIYHYADGSLSEKEQDIISQAFISNPKKAAKGLMLKYTNWDSNIDVVAKLGKASAIAFSQGIANVLKDLLGIIKEPINGDWTPVIKSAFHYLHKTAEAYKVQKLLRQIKTESNGNEKITQHISDVNSRNGNPAKGLLQFIPQTFSTWAVSGHTNIWSGFDQILAAINALDHGGEGGWSNVGNGHGWANGGRVQYHGMYEVAEGNLPEYIIPMDMNKRPRAYQLLGEMTAQMAQEDGWKFKEFSRTSSDKNPQTAGIVNRLDQILNVLASIAGLAGEQIQAIKDQGVFDSDAFNRKQARNIRMKQFGL</sequence>
<gene>
    <name evidence="1" type="ORF">PS3_21571</name>
</gene>
<evidence type="ECO:0000313" key="2">
    <source>
        <dbReference type="Proteomes" id="UP000004567"/>
    </source>
</evidence>
<protein>
    <submittedName>
        <fullName evidence="1">Prophage pi1 protein 44, tail component</fullName>
    </submittedName>
</protein>
<dbReference type="CDD" id="cd13402">
    <property type="entry name" value="LT_TF-like"/>
    <property type="match status" value="1"/>
</dbReference>
<reference evidence="1 2" key="1">
    <citation type="journal article" date="2013" name="Genome Announc.">
        <title>Genome Sequence of Lactobacillus gastricus PS3, a Strain Isolated from Human Milk.</title>
        <authorList>
            <person name="Martin V."/>
            <person name="Cardenas N."/>
            <person name="Jimenez E."/>
            <person name="Maldonado A."/>
            <person name="Rodriguez J.M."/>
            <person name="Fernandez L."/>
        </authorList>
    </citation>
    <scope>NUCLEOTIDE SEQUENCE [LARGE SCALE GENOMIC DNA]</scope>
    <source>
        <strain evidence="1 2">PS3</strain>
    </source>
</reference>
<comment type="caution">
    <text evidence="1">The sequence shown here is derived from an EMBL/GenBank/DDBJ whole genome shotgun (WGS) entry which is preliminary data.</text>
</comment>
<name>H4GJE9_9LACO</name>
<dbReference type="PATRIC" id="fig|1144300.3.peg.872"/>
<dbReference type="Proteomes" id="UP000004567">
    <property type="component" value="Unassembled WGS sequence"/>
</dbReference>
<accession>H4GJE9</accession>
<organism evidence="1 2">
    <name type="scientific">Limosilactobacillus gastricus PS3</name>
    <dbReference type="NCBI Taxonomy" id="1144300"/>
    <lineage>
        <taxon>Bacteria</taxon>
        <taxon>Bacillati</taxon>
        <taxon>Bacillota</taxon>
        <taxon>Bacilli</taxon>
        <taxon>Lactobacillales</taxon>
        <taxon>Lactobacillaceae</taxon>
        <taxon>Limosilactobacillus</taxon>
    </lineage>
</organism>
<evidence type="ECO:0000313" key="1">
    <source>
        <dbReference type="EMBL" id="EHS86872.1"/>
    </source>
</evidence>
<dbReference type="EMBL" id="AICN01000036">
    <property type="protein sequence ID" value="EHS86872.1"/>
    <property type="molecule type" value="Genomic_DNA"/>
</dbReference>
<dbReference type="Gene3D" id="1.20.120.20">
    <property type="entry name" value="Apolipoprotein"/>
    <property type="match status" value="1"/>
</dbReference>